<proteinExistence type="predicted"/>
<gene>
    <name evidence="1" type="ORF">NCTC11432_02222</name>
</gene>
<dbReference type="Proteomes" id="UP000279227">
    <property type="component" value="Chromosome"/>
</dbReference>
<name>A0A448B2J6_CHRGE</name>
<reference evidence="1 2" key="1">
    <citation type="submission" date="2018-12" db="EMBL/GenBank/DDBJ databases">
        <authorList>
            <consortium name="Pathogen Informatics"/>
        </authorList>
    </citation>
    <scope>NUCLEOTIDE SEQUENCE [LARGE SCALE GENOMIC DNA]</scope>
    <source>
        <strain evidence="1 2">NCTC11432</strain>
    </source>
</reference>
<dbReference type="KEGG" id="cgle:NCTC11432_02222"/>
<organism evidence="1 2">
    <name type="scientific">Chryseobacterium gleum</name>
    <name type="common">Flavobacterium gleum</name>
    <dbReference type="NCBI Taxonomy" id="250"/>
    <lineage>
        <taxon>Bacteria</taxon>
        <taxon>Pseudomonadati</taxon>
        <taxon>Bacteroidota</taxon>
        <taxon>Flavobacteriia</taxon>
        <taxon>Flavobacteriales</taxon>
        <taxon>Weeksellaceae</taxon>
        <taxon>Chryseobacterium group</taxon>
        <taxon>Chryseobacterium</taxon>
    </lineage>
</organism>
<evidence type="ECO:0000313" key="1">
    <source>
        <dbReference type="EMBL" id="VEE07586.1"/>
    </source>
</evidence>
<dbReference type="EMBL" id="LR134289">
    <property type="protein sequence ID" value="VEE07586.1"/>
    <property type="molecule type" value="Genomic_DNA"/>
</dbReference>
<protein>
    <submittedName>
        <fullName evidence="1">Uncharacterized protein</fullName>
    </submittedName>
</protein>
<evidence type="ECO:0000313" key="2">
    <source>
        <dbReference type="Proteomes" id="UP000279227"/>
    </source>
</evidence>
<dbReference type="AlphaFoldDB" id="A0A448B2J6"/>
<accession>A0A448B2J6</accession>
<sequence>MEIGWQKCNFSYGRKRIFAYMEQPHFKIYLSNSIPNILKKGCGLFKFYHMIVKLIYF</sequence>